<dbReference type="Gene3D" id="1.20.140.100">
    <property type="entry name" value="Dynein heavy chain, N-terminal domain 2"/>
    <property type="match status" value="1"/>
</dbReference>
<dbReference type="InterPro" id="IPR041466">
    <property type="entry name" value="Dynein_AAA5_ext"/>
</dbReference>
<dbReference type="SUPFAM" id="SSF52540">
    <property type="entry name" value="P-loop containing nucleoside triphosphate hydrolases"/>
    <property type="match status" value="4"/>
</dbReference>
<dbReference type="InterPro" id="IPR043160">
    <property type="entry name" value="Dynein_C_barrel"/>
</dbReference>
<dbReference type="Gene3D" id="1.10.8.720">
    <property type="entry name" value="Region D6 of dynein motor"/>
    <property type="match status" value="1"/>
</dbReference>
<dbReference type="GO" id="GO:0005524">
    <property type="term" value="F:ATP binding"/>
    <property type="evidence" value="ECO:0007669"/>
    <property type="project" value="UniProtKB-KW"/>
</dbReference>
<dbReference type="InterPro" id="IPR042228">
    <property type="entry name" value="Dynein_linker_3"/>
</dbReference>
<dbReference type="FunFam" id="1.20.140.100:FF:000004">
    <property type="entry name" value="Dynein axonemal heavy chain 6"/>
    <property type="match status" value="1"/>
</dbReference>
<feature type="domain" description="AAA+ ATPase" evidence="16">
    <location>
        <begin position="1569"/>
        <end position="1708"/>
    </location>
</feature>
<keyword evidence="9 14" id="KW-0175">Coiled coil</keyword>
<dbReference type="PANTHER" id="PTHR22878:SF68">
    <property type="entry name" value="DYNEIN HEAVY CHAIN 6, AXONEMAL-LIKE"/>
    <property type="match status" value="1"/>
</dbReference>
<dbReference type="PANTHER" id="PTHR22878">
    <property type="entry name" value="DYNEIN HEAVY CHAIN 6, AXONEMAL-LIKE-RELATED"/>
    <property type="match status" value="1"/>
</dbReference>
<dbReference type="InterPro" id="IPR041658">
    <property type="entry name" value="AAA_lid_11"/>
</dbReference>
<evidence type="ECO:0000256" key="3">
    <source>
        <dbReference type="ARBA" id="ARBA00022490"/>
    </source>
</evidence>
<dbReference type="FunFam" id="3.20.180.20:FF:000001">
    <property type="entry name" value="Dynein axonemal heavy chain 5"/>
    <property type="match status" value="1"/>
</dbReference>
<dbReference type="Gene3D" id="1.10.8.710">
    <property type="match status" value="1"/>
</dbReference>
<dbReference type="Pfam" id="PF12775">
    <property type="entry name" value="AAA_7"/>
    <property type="match status" value="2"/>
</dbReference>
<evidence type="ECO:0000256" key="7">
    <source>
        <dbReference type="ARBA" id="ARBA00022840"/>
    </source>
</evidence>
<keyword evidence="3" id="KW-0963">Cytoplasm</keyword>
<dbReference type="GO" id="GO:0030286">
    <property type="term" value="C:dynein complex"/>
    <property type="evidence" value="ECO:0007669"/>
    <property type="project" value="UniProtKB-KW"/>
</dbReference>
<feature type="compositionally biased region" description="Basic and acidic residues" evidence="15">
    <location>
        <begin position="507"/>
        <end position="519"/>
    </location>
</feature>
<dbReference type="Pfam" id="PF12781">
    <property type="entry name" value="AAA_9"/>
    <property type="match status" value="1"/>
</dbReference>
<dbReference type="FunFam" id="1.10.8.710:FF:000001">
    <property type="entry name" value="Dynein axonemal heavy chain 2"/>
    <property type="match status" value="1"/>
</dbReference>
<dbReference type="InterPro" id="IPR026983">
    <property type="entry name" value="DHC"/>
</dbReference>
<protein>
    <recommendedName>
        <fullName evidence="16">AAA+ ATPase domain-containing protein</fullName>
    </recommendedName>
</protein>
<evidence type="ECO:0000259" key="16">
    <source>
        <dbReference type="SMART" id="SM00382"/>
    </source>
</evidence>
<feature type="domain" description="AAA+ ATPase" evidence="16">
    <location>
        <begin position="1857"/>
        <end position="2016"/>
    </location>
</feature>
<dbReference type="InterPro" id="IPR041589">
    <property type="entry name" value="DNAH3_AAA_lid_1"/>
</dbReference>
<dbReference type="GO" id="GO:0005874">
    <property type="term" value="C:microtubule"/>
    <property type="evidence" value="ECO:0007669"/>
    <property type="project" value="UniProtKB-KW"/>
</dbReference>
<dbReference type="InterPro" id="IPR042219">
    <property type="entry name" value="AAA_lid_11_sf"/>
</dbReference>
<feature type="coiled-coil region" evidence="14">
    <location>
        <begin position="3166"/>
        <end position="3200"/>
    </location>
</feature>
<dbReference type="Pfam" id="PF17857">
    <property type="entry name" value="AAA_lid_1"/>
    <property type="match status" value="1"/>
</dbReference>
<dbReference type="InterPro" id="IPR035706">
    <property type="entry name" value="AAA_9"/>
</dbReference>
<keyword evidence="13" id="KW-0966">Cell projection</keyword>
<dbReference type="InterPro" id="IPR035699">
    <property type="entry name" value="AAA_6"/>
</dbReference>
<evidence type="ECO:0000256" key="10">
    <source>
        <dbReference type="ARBA" id="ARBA00023069"/>
    </source>
</evidence>
<dbReference type="Gene3D" id="3.40.50.300">
    <property type="entry name" value="P-loop containing nucleotide triphosphate hydrolases"/>
    <property type="match status" value="6"/>
</dbReference>
<dbReference type="InterPro" id="IPR041228">
    <property type="entry name" value="Dynein_C"/>
</dbReference>
<dbReference type="GO" id="GO:0005930">
    <property type="term" value="C:axoneme"/>
    <property type="evidence" value="ECO:0007669"/>
    <property type="project" value="UniProtKB-SubCell"/>
</dbReference>
<dbReference type="Pfam" id="PF18198">
    <property type="entry name" value="AAA_lid_11"/>
    <property type="match status" value="1"/>
</dbReference>
<keyword evidence="6" id="KW-0547">Nucleotide-binding</keyword>
<name>A0A818GRP3_9BILA</name>
<keyword evidence="8" id="KW-0243">Dynein</keyword>
<keyword evidence="11" id="KW-0505">Motor protein</keyword>
<dbReference type="InterPro" id="IPR027417">
    <property type="entry name" value="P-loop_NTPase"/>
</dbReference>
<dbReference type="FunFam" id="3.40.50.300:FF:000049">
    <property type="entry name" value="Dynein, axonemal, heavy chain 5"/>
    <property type="match status" value="1"/>
</dbReference>
<feature type="compositionally biased region" description="Polar residues" evidence="15">
    <location>
        <begin position="520"/>
        <end position="536"/>
    </location>
</feature>
<comment type="subcellular location">
    <subcellularLocation>
        <location evidence="1">Cytoplasm</location>
        <location evidence="1">Cytoskeleton</location>
        <location evidence="1">Cilium axoneme</location>
    </subcellularLocation>
</comment>
<dbReference type="FunFam" id="1.20.58.1120:FF:000007">
    <property type="entry name" value="Dynein heavy chain 4"/>
    <property type="match status" value="1"/>
</dbReference>
<sequence>MSSSKRKMLDISVVPQKLNQFRGSNQGTYETSDAKAYAEYVAQDTDGGLSRLVTDKHLARTLSRNERREDLPIHLRSLERWQQENPRKMGGRIEHENIPAQSSPRDERTSQIVWIKFEAEKNLRDAAYQLIRLRRKLGLPIQLPIYGPGGKRILEQHLANARNEQSPNSDKSGIFYYCLLAARNKYSAPYNPYDLEIQTNEIEVITLPYFWTVSAFNITYVNTLDSSQTTITPALVWLWERYQYNYLTTQLSCFSNFRKWRAFRCWWSNVQAEKRERTLSIHNRKLFYANEIFQGVLIHVKAMCEVYYYGQTDRIKPFCLLDRHVYQQTSTLEEFSRRHFAQMNATSIKLKEFTDQIAILAVHACEKAVELEGISVEALADPSLYQQPVEFDEDEQISQYDTQQSRTSIKTKAKLNIGPSFAERKRWRDTLIRISDFLRLLDYIILEFLRRLVKSCVRDLLIHVRESFCVEFELAHRGQHKDDDEDNDGQSRYAREKSMLSTRSYRPKQEFPSESRASFHTDPTTEASNNKEQNYGIQNVLRSENLEKDDLYSTIEPNDILDLPRLENTANRIPPPMFEINLLLKFFQLPRHNTSDLDDEASSDSFSESKDRVTYEISPNEYDFKNATRDIINGLEKCVGQVPSLRDHPTLNLFCTFPNFDASNPLSRTPIHVSKAHWPDVLFLFGDDADHQEVIIDILSTVNQALANVQSFIKRYQKHCDMVLSCTQLKIEEKLKQKELTTDDIHFLMTKHTHQLLKMEQMIVQQRVGLIFVKADQFYNATIPYPKHIINTIGEYLPPVAVEKNERMQRTIRDVLKLLDRDPRSVEDFVQHLATLNTVNSDLTKLDHEFQIISKMFDTIKDFSMNIAPEDYSLFRSLAPIYQQLKSSLLYTEAQCDENVQKFTIELDEMIQRLHTQIIELKTKSKDSSLLASDTRPETALEIILILQESLAQLNEKAKNYTTFQERFNQISKNSTKKRILGDYQITNKYRRQDVTISLPSLYTELTDIEQDINLRKLLWESQQNWTKLYREWTNTVLDAIDIDLLQKEVSKFTQNIYILEKALPPNDIIPKLKERLIEFKASMPIILALRNPNMKKRHFDRLRVLIGKDIIDDEYLKLNKLLRPDILQLIDKITDVSSLASNETALETMLNKIIERWRLLDFRLLPHAGKDTFIIVGYEDILQQLEESQITMSTIKSSKYINPIRQLVDEWDKRLTLLSKTIDEWITCQRRWLYLEQIFSTPDIQLTQETKIFSQVDKQWKELMRRTEQLPNALKSATQPGTLELLQTNNLQMEKIQRALEDYLETKRLAFPRLFFLSNEDLLDILSHANDANCVQPHLRKCFANIFYLRIVKSPVEVVTSMQSVEGEVVNFTKSIRPRGVVEQWLTQVEQAMYDAVKVHLKVGLADIKNTDFIEWILKHPSQIVLTISQVMYTQQVNQTFDSPSTQIENTLIRTRDQMITTIKNVCALVFTQIEQTKLLTVEALLTLQVHWRDIFEILIKQHIRDKNDFEWQKHLRYEWNDTETNFQLLQGDASFPYGYEYLGCCTRLVVTPLTDRCYLTLTGAIKLNLGGAPSGPAGTGKTETVKDLSKSFGKLCLVFNCSDELDHKTLGKMFSGLVQSGSWCCFDEFNRIDVEVLSVVAQQLLTIKTAKDSHAQRFAFDGREIKMNPSCGFFVTMNPTYSGRVELPDNLKPMFRPIAMMIPHYSLIGEVILFSVGFTSAKVLATKIVYLYNLSNSQLSQQDHYDFGMRAIKAVLLTAGELKRSHIKDPELTDEQSEENIMLQALTESNLPKLLKDDATLFLGILRDLFPQSDKSLHEHITIEQAIQRAIRDLNYEYWPAQADKALQLYNQIVLRHGTMLVGGAGGGKTTVRNILQRALTYLPTLVKDETQTKQNRLATVDVNVLNPKSMQISELYGAVNPDTLEFTDGMLATIMRSYSKSHKSQINTDKNESYVEHWQWLVLDGPIDTLWVENLNTLLDDSKILCLANGERIGMSGHTRILFEVDSLVNSSPATVTRCAMVYFDPIDLGYVPFLNYWYRCKLPAMFPESAINFLHELMDFSLDKGFAFLDSLKDPWHMPVSRINVLQTFCSLLSTFLNYLDKHGGFGEDDQRNVPAAANNPPKPHTTKQFTQGDELVVYVINDKKQYYLQKNPKNIRQCLIRIYIFCYVWSFGGGLKREDNFEDDNLINQKEQIKAERDPTTQEFDTFVRDLFGANINYSVYLPPDARMIFDYMIDLNTYIYHEWDSLVPKTEQLIKSEQSHFVIPTVDIVRYSFLITAVLIHKVPVLLTGNSGVGKTLLIEAMLRSLTLPDGNFVRPGTIIGDVLEFNAARGITASKLAQTSDVPPETTKADALQSLKIQMSAQTTPNKLVNQITGNLIKKKGNLLGCQQGKWLLIFIDDLNIPQVDSFGDQPTLETLRYILQTGSAIDAKKNQIRPISDLTFLAACDSPSSGRLAPSKRLLQSFSIFALPDPAAKQLFHIYSVRLGRFLNSLDFPQDVRSSLYLLVSACLVMYYRVSINILPTPSKVHYIFNLRDLAKLAQGIMQASTLTITNQEDLSILFAHECLRVFADRLVTENDLAIFYKHLNATTNSYFKISLDISNYSENPLLFCNFLKSDDRLYQQLNDWRQCCPVFLDYQMKQALSGQSTLKMVFFKEAVEHVIRICRVLQQPGGHLLLIGLDGTGRRTCLELSALICGHSLFQLNIKRGYAYTEFRDDLKIVFKAVTVQNRPMALFIQEKDLLHDSFIEDIESILNSGTVVDLFEADEFNALVMDLKNDAYAANMSDTPAQLQEFFYQRVRTNLHIILSFSPAGSKFREICRLHPALLNCTSIDWFTEWSETSMVQVADVFLEIVDLKILSSNHEHIDDKELHHRLALCCVSIHEIVVEAAKRFYAAHKRHYYLTPSSYMDLMKAFDKMMTQTKQEFLTNYNRLSTGLLKLSDANASVSVMRDELALLGPQIDEKEKEIEQLLNQLQKDQKAVLEVKEIVEIEEQKIHQDTDMVERYATQAELDLKSVEPVLEEAMADVSQLDKADVAEVRVYQSPPYGVMMVMCAVCVLLECKSDWATARQVLGDSGFISRLTNLDINNISDRTYRKLLQYSRNPEFTPDLIGKVSSACRSICKWVLAIQRYYEVYRTVKPKEEKVKTANEALSVMQKSLSRKQEMLKLVKDHLQELEDKYNNSVNEKQALYARRELMKQRMSCAHELTNVLAIEKVRWQEQVTQLEQQVRLLIGDALLSASAINYFGPFNSEFRHDLMRDFQKILSDNQINFSSNYKLSTMLSTTSEIRNWISQLLPDDECSIENAVLVKHCIKWPLLIDPQRQAIQWIRTKETENNLRVVSADDTTLLRVCEQCIRLGLPLIIEGVGETIESSLLPLLNRDIFNQKNSSMGTIRFNDIDIEFNPNFRVYFITQLNNPHFLPDICIRVTLINFTITQNGLEHQLLSLVVLNEEPHLEHERKLLLETLAQDLKSLRDYEDRTLEMLTSSEQHLLDRNDLIDILTRAKITSDEIASRVSENESNERQINIARECYLSLAKRGSLLYFLINYLSRLNVMYQFSLTWFQRTFLSCILDRDTTRRMSMTNLAPDVETVQRYMQKRRRSSVFSLPLQSPRRSFSEESPDDTGPPPVLSRMRRNTKHFIPMVNPQQRTATLRILVDRLTYTIYQLVSWSLFAEHQLLFSFLLTTAIEREAYNERHITRNPIPSNIIHEDEQEETVDENEQKMKLSFITQDEWTCFMSPLLNNVTEDKLVFVNEQISSLYPICLNLLNDADQQFFKHSNPYIYLTQHDNYCQLTRFRCLLIIKILRPDTLLPSISQYVSEQMGSKFLSSGFANIQDIYAHSSPQAPIILLLSPGTDPTSLLIRFARETRGTAAHLDVISLGQGQGPKVEEVLSKALTLKGRWIFLHNCHLSASFMPRLRVLVNNFNKPGLELDSQFRLFLSSKPDVHFPLELLQLGLKMTVEWPRGLKSSLLQTFAPTGIVNEKVYEKNTLGPYWRRLVFNLAFFHAVIHERKKFGALGWNLSYEFNQSDLEVAVLELESLVRRSKNQIPPFDVFCYLAGSVIYGGRVTDEFDRRRLLRIIERFYCPETLEEDYSYAGDETYKAPSLDLNFSNLLSYINALPDFDDPRVFGMHPNTNRALMYVQANELVDMLVTIEPQYRMMISFGASSDGDAACMHIIDDITSKVPRSIETGFGATGRHLKFENALLKINTRLENKYHAYSVFFSLLKQEIRTYNELLELIYSTCDDLRRALVGETVVSEILEETQRTLLMHEVPMIWKRKSYPSTKSLRAWITDLLGRITFFKEWTQQVIIYVEDNKVLSPLPAIFNTAAFYYPKGLFSAILQSSARSIALPIDQLKFTYKVLDNDEERQQLQSTTTAHDISNGIIIDGIYLDGAQWDYEHHEIVDCTNQQRSHRLPPLLCKLIPKNNETIDSTNVYECPVYLTALRAVSANEAAKHLVSTITIPCSETESFWTTRSIAGILEVNE</sequence>
<feature type="coiled-coil region" evidence="14">
    <location>
        <begin position="2967"/>
        <end position="2994"/>
    </location>
</feature>
<feature type="compositionally biased region" description="Polar residues" evidence="15">
    <location>
        <begin position="3611"/>
        <end position="3622"/>
    </location>
</feature>
<dbReference type="FunFam" id="1.20.920.20:FF:000001">
    <property type="entry name" value="dynein heavy chain 2, axonemal"/>
    <property type="match status" value="1"/>
</dbReference>
<dbReference type="Gene3D" id="1.20.58.1120">
    <property type="match status" value="1"/>
</dbReference>
<dbReference type="Pfam" id="PF17852">
    <property type="entry name" value="Dynein_AAA_lid"/>
    <property type="match status" value="1"/>
</dbReference>
<evidence type="ECO:0000256" key="2">
    <source>
        <dbReference type="ARBA" id="ARBA00008887"/>
    </source>
</evidence>
<dbReference type="GO" id="GO:0008569">
    <property type="term" value="F:minus-end-directed microtubule motor activity"/>
    <property type="evidence" value="ECO:0007669"/>
    <property type="project" value="InterPro"/>
</dbReference>
<keyword evidence="7" id="KW-0067">ATP-binding</keyword>
<dbReference type="Pfam" id="PF08393">
    <property type="entry name" value="DHC_N2"/>
    <property type="match status" value="1"/>
</dbReference>
<organism evidence="17 18">
    <name type="scientific">Adineta steineri</name>
    <dbReference type="NCBI Taxonomy" id="433720"/>
    <lineage>
        <taxon>Eukaryota</taxon>
        <taxon>Metazoa</taxon>
        <taxon>Spiralia</taxon>
        <taxon>Gnathifera</taxon>
        <taxon>Rotifera</taxon>
        <taxon>Eurotatoria</taxon>
        <taxon>Bdelloidea</taxon>
        <taxon>Adinetida</taxon>
        <taxon>Adinetidae</taxon>
        <taxon>Adineta</taxon>
    </lineage>
</organism>
<dbReference type="GO" id="GO:0007018">
    <property type="term" value="P:microtubule-based movement"/>
    <property type="evidence" value="ECO:0007669"/>
    <property type="project" value="InterPro"/>
</dbReference>
<evidence type="ECO:0000313" key="18">
    <source>
        <dbReference type="Proteomes" id="UP000663844"/>
    </source>
</evidence>
<dbReference type="Pfam" id="PF12777">
    <property type="entry name" value="MT"/>
    <property type="match status" value="1"/>
</dbReference>
<dbReference type="FunFam" id="3.40.50.300:FF:001810">
    <property type="entry name" value="Cytoplasmic dynein 2 heavy chain 1"/>
    <property type="match status" value="1"/>
</dbReference>
<dbReference type="FunFam" id="3.40.50.300:FF:000063">
    <property type="entry name" value="dynein heavy chain 6, axonemal"/>
    <property type="match status" value="1"/>
</dbReference>
<dbReference type="Gene3D" id="1.20.920.30">
    <property type="match status" value="1"/>
</dbReference>
<dbReference type="InterPro" id="IPR024743">
    <property type="entry name" value="Dynein_HC_stalk"/>
</dbReference>
<dbReference type="Gene3D" id="3.20.180.20">
    <property type="entry name" value="Dynein heavy chain, N-terminal domain 2"/>
    <property type="match status" value="1"/>
</dbReference>
<evidence type="ECO:0000256" key="11">
    <source>
        <dbReference type="ARBA" id="ARBA00023175"/>
    </source>
</evidence>
<feature type="region of interest" description="Disordered" evidence="15">
    <location>
        <begin position="3611"/>
        <end position="3639"/>
    </location>
</feature>
<evidence type="ECO:0000256" key="14">
    <source>
        <dbReference type="SAM" id="Coils"/>
    </source>
</evidence>
<dbReference type="FunFam" id="3.40.50.300:FF:000320">
    <property type="entry name" value="Dynein, axonemal, heavy chain 5"/>
    <property type="match status" value="1"/>
</dbReference>
<accession>A0A818GRP3</accession>
<keyword evidence="10" id="KW-0969">Cilium</keyword>
<evidence type="ECO:0000256" key="8">
    <source>
        <dbReference type="ARBA" id="ARBA00023017"/>
    </source>
</evidence>
<proteinExistence type="inferred from homology"/>
<comment type="caution">
    <text evidence="17">The sequence shown here is derived from an EMBL/GenBank/DDBJ whole genome shotgun (WGS) entry which is preliminary data.</text>
</comment>
<dbReference type="Pfam" id="PF12774">
    <property type="entry name" value="AAA_6"/>
    <property type="match status" value="1"/>
</dbReference>
<reference evidence="17" key="1">
    <citation type="submission" date="2021-02" db="EMBL/GenBank/DDBJ databases">
        <authorList>
            <person name="Nowell W R."/>
        </authorList>
    </citation>
    <scope>NUCLEOTIDE SEQUENCE</scope>
</reference>
<evidence type="ECO:0000256" key="12">
    <source>
        <dbReference type="ARBA" id="ARBA00023212"/>
    </source>
</evidence>
<dbReference type="GO" id="GO:0051959">
    <property type="term" value="F:dynein light intermediate chain binding"/>
    <property type="evidence" value="ECO:0007669"/>
    <property type="project" value="InterPro"/>
</dbReference>
<evidence type="ECO:0000256" key="1">
    <source>
        <dbReference type="ARBA" id="ARBA00004430"/>
    </source>
</evidence>
<dbReference type="FunFam" id="1.20.920.30:FF:000002">
    <property type="entry name" value="Dynein axonemal heavy chain 3"/>
    <property type="match status" value="1"/>
</dbReference>
<dbReference type="Pfam" id="PF03028">
    <property type="entry name" value="Dynein_heavy"/>
    <property type="match status" value="1"/>
</dbReference>
<keyword evidence="12" id="KW-0206">Cytoskeleton</keyword>
<comment type="similarity">
    <text evidence="2">Belongs to the dynein heavy chain family.</text>
</comment>
<dbReference type="SMART" id="SM00382">
    <property type="entry name" value="AAA"/>
    <property type="match status" value="3"/>
</dbReference>
<dbReference type="Gene3D" id="1.10.8.1220">
    <property type="match status" value="1"/>
</dbReference>
<dbReference type="Proteomes" id="UP000663844">
    <property type="component" value="Unassembled WGS sequence"/>
</dbReference>
<dbReference type="Gene3D" id="1.10.472.130">
    <property type="match status" value="1"/>
</dbReference>
<evidence type="ECO:0000256" key="5">
    <source>
        <dbReference type="ARBA" id="ARBA00022737"/>
    </source>
</evidence>
<dbReference type="Pfam" id="PF12780">
    <property type="entry name" value="AAA_8"/>
    <property type="match status" value="1"/>
</dbReference>
<evidence type="ECO:0000256" key="4">
    <source>
        <dbReference type="ARBA" id="ARBA00022701"/>
    </source>
</evidence>
<dbReference type="Gene3D" id="1.10.287.2620">
    <property type="match status" value="1"/>
</dbReference>
<evidence type="ECO:0000256" key="6">
    <source>
        <dbReference type="ARBA" id="ARBA00022741"/>
    </source>
</evidence>
<dbReference type="Pfam" id="PF18199">
    <property type="entry name" value="Dynein_C"/>
    <property type="match status" value="1"/>
</dbReference>
<evidence type="ECO:0000256" key="15">
    <source>
        <dbReference type="SAM" id="MobiDB-lite"/>
    </source>
</evidence>
<dbReference type="Gene3D" id="6.10.140.1060">
    <property type="match status" value="1"/>
</dbReference>
<dbReference type="Gene3D" id="1.20.1270.280">
    <property type="match status" value="1"/>
</dbReference>
<dbReference type="Gene3D" id="1.20.920.20">
    <property type="match status" value="1"/>
</dbReference>
<dbReference type="EMBL" id="CAJOAZ010000028">
    <property type="protein sequence ID" value="CAF3496020.1"/>
    <property type="molecule type" value="Genomic_DNA"/>
</dbReference>
<dbReference type="InterPro" id="IPR013602">
    <property type="entry name" value="Dynein_heavy_linker"/>
</dbReference>
<dbReference type="InterPro" id="IPR003593">
    <property type="entry name" value="AAA+_ATPase"/>
</dbReference>
<dbReference type="InterPro" id="IPR043157">
    <property type="entry name" value="Dynein_AAA1S"/>
</dbReference>
<feature type="region of interest" description="Disordered" evidence="15">
    <location>
        <begin position="479"/>
        <end position="536"/>
    </location>
</feature>
<evidence type="ECO:0000313" key="17">
    <source>
        <dbReference type="EMBL" id="CAF3496020.1"/>
    </source>
</evidence>
<gene>
    <name evidence="17" type="ORF">OXD698_LOCUS1025</name>
</gene>
<keyword evidence="5" id="KW-0677">Repeat</keyword>
<evidence type="ECO:0000256" key="13">
    <source>
        <dbReference type="ARBA" id="ARBA00023273"/>
    </source>
</evidence>
<evidence type="ECO:0000256" key="9">
    <source>
        <dbReference type="ARBA" id="ARBA00023054"/>
    </source>
</evidence>
<dbReference type="InterPro" id="IPR024317">
    <property type="entry name" value="Dynein_heavy_chain_D4_dom"/>
</dbReference>
<keyword evidence="4" id="KW-0493">Microtubule</keyword>
<feature type="domain" description="AAA+ ATPase" evidence="16">
    <location>
        <begin position="2287"/>
        <end position="2478"/>
    </location>
</feature>
<dbReference type="InterPro" id="IPR004273">
    <property type="entry name" value="Dynein_heavy_D6_P-loop"/>
</dbReference>
<dbReference type="GO" id="GO:0045505">
    <property type="term" value="F:dynein intermediate chain binding"/>
    <property type="evidence" value="ECO:0007669"/>
    <property type="project" value="InterPro"/>
</dbReference>
<dbReference type="Gene3D" id="3.10.490.20">
    <property type="match status" value="1"/>
</dbReference>
<dbReference type="InterPro" id="IPR042222">
    <property type="entry name" value="Dynein_2_N"/>
</dbReference>